<proteinExistence type="predicted"/>
<evidence type="ECO:0000313" key="2">
    <source>
        <dbReference type="EMBL" id="KPC44352.1"/>
    </source>
</evidence>
<sequence length="359" mass="40178">MKTAHPCPLLCLSKAHRQKPSDSPSPTNTLDHCWPSGAHICRSRQTAFDPKRTLSATLALRCELTSDHQDVIMFDGFQLEMIELPEATLRVRYGGSGPPLLLLHGHPRTHTTWHAVAPLLATSFTVVCPDLRGFGKSSKPANHHDYEAFSKKAKARDCVALMDRLGFEEFYLAGHDRGSYAAFRTALDHPSRVLKLAILDGVPILEALERCNARFASKWWHWFFYAQPDKPERAILPDPSSWYEGNAEAMGRENYEDFQSAINDPETVIGMLGDYRAGIAVDQAHDREDREAGRKLQCPLHVIWSVEDDLKDLYDDILSVWEPWAEQAVTGVGIDCGHHMAEEAPVQLAHALKTFFGGA</sequence>
<dbReference type="EMBL" id="RBQX01000146">
    <property type="protein sequence ID" value="RMQ16925.1"/>
    <property type="molecule type" value="Genomic_DNA"/>
</dbReference>
<dbReference type="GO" id="GO:0016020">
    <property type="term" value="C:membrane"/>
    <property type="evidence" value="ECO:0007669"/>
    <property type="project" value="TreeGrafter"/>
</dbReference>
<dbReference type="Proteomes" id="UP000273536">
    <property type="component" value="Unassembled WGS sequence"/>
</dbReference>
<accession>A0A0P9U5N2</accession>
<dbReference type="InterPro" id="IPR050266">
    <property type="entry name" value="AB_hydrolase_sf"/>
</dbReference>
<dbReference type="GO" id="GO:0016787">
    <property type="term" value="F:hydrolase activity"/>
    <property type="evidence" value="ECO:0007669"/>
    <property type="project" value="UniProtKB-KW"/>
</dbReference>
<protein>
    <submittedName>
        <fullName evidence="3">Alpha/beta fold family hydrolase</fullName>
    </submittedName>
</protein>
<dbReference type="AlphaFoldDB" id="A0A0P9U5N2"/>
<feature type="domain" description="AB hydrolase-1" evidence="1">
    <location>
        <begin position="98"/>
        <end position="252"/>
    </location>
</feature>
<name>A0A0P9U5N2_PSESG</name>
<evidence type="ECO:0000313" key="4">
    <source>
        <dbReference type="EMBL" id="RMQ16925.1"/>
    </source>
</evidence>
<dbReference type="PRINTS" id="PR00111">
    <property type="entry name" value="ABHYDROLASE"/>
</dbReference>
<reference evidence="2 5" key="1">
    <citation type="submission" date="2015-07" db="EMBL/GenBank/DDBJ databases">
        <authorList>
            <person name="O'Brien H.E."/>
            <person name="Thakur S."/>
            <person name="Gong Y."/>
            <person name="Wang P.W."/>
            <person name="Guttman D.S."/>
        </authorList>
    </citation>
    <scope>NUCLEOTIDE SEQUENCE [LARGE SCALE GENOMIC DNA]</scope>
    <source>
        <strain evidence="2 5">BR1</strain>
    </source>
</reference>
<dbReference type="Gene3D" id="3.40.50.1820">
    <property type="entry name" value="alpha/beta hydrolase"/>
    <property type="match status" value="1"/>
</dbReference>
<dbReference type="Proteomes" id="UP000037836">
    <property type="component" value="Unassembled WGS sequence"/>
</dbReference>
<dbReference type="Pfam" id="PF00561">
    <property type="entry name" value="Abhydrolase_1"/>
    <property type="match status" value="1"/>
</dbReference>
<reference evidence="6 7" key="3">
    <citation type="submission" date="2018-08" db="EMBL/GenBank/DDBJ databases">
        <title>Recombination of ecologically and evolutionarily significant loci maintains genetic cohesion in the Pseudomonas syringae species complex.</title>
        <authorList>
            <person name="Dillon M."/>
            <person name="Thakur S."/>
            <person name="Almeida R.N.D."/>
            <person name="Weir B.S."/>
            <person name="Guttman D.S."/>
        </authorList>
    </citation>
    <scope>NUCLEOTIDE SEQUENCE [LARGE SCALE GENOMIC DNA]</scope>
    <source>
        <strain evidence="4 6">ICMP 4182</strain>
        <strain evidence="3 7">ICMP 6372</strain>
    </source>
</reference>
<organism evidence="3 7">
    <name type="scientific">Pseudomonas savastanoi pv. glycinea</name>
    <name type="common">Pseudomonas syringae pv. glycinea</name>
    <dbReference type="NCBI Taxonomy" id="318"/>
    <lineage>
        <taxon>Bacteria</taxon>
        <taxon>Pseudomonadati</taxon>
        <taxon>Pseudomonadota</taxon>
        <taxon>Gammaproteobacteria</taxon>
        <taxon>Pseudomonadales</taxon>
        <taxon>Pseudomonadaceae</taxon>
        <taxon>Pseudomonas</taxon>
    </lineage>
</organism>
<reference evidence="2 5" key="2">
    <citation type="submission" date="2015-10" db="EMBL/GenBank/DDBJ databases">
        <title>Comparative genomics and high-throughput reverse genetic screens identify a new phytobacterial MAMP and an Arabidopsis receptor required for immune elicitation.</title>
        <authorList>
            <person name="Mott G.A."/>
            <person name="Thakur S."/>
            <person name="Wang P.W."/>
            <person name="Desveaux D."/>
            <person name="Guttman D.S."/>
        </authorList>
    </citation>
    <scope>NUCLEOTIDE SEQUENCE [LARGE SCALE GENOMIC DNA]</scope>
    <source>
        <strain evidence="2 5">BR1</strain>
    </source>
</reference>
<evidence type="ECO:0000259" key="1">
    <source>
        <dbReference type="Pfam" id="PF00561"/>
    </source>
</evidence>
<evidence type="ECO:0000313" key="7">
    <source>
        <dbReference type="Proteomes" id="UP000273536"/>
    </source>
</evidence>
<dbReference type="PANTHER" id="PTHR43798">
    <property type="entry name" value="MONOACYLGLYCEROL LIPASE"/>
    <property type="match status" value="1"/>
</dbReference>
<keyword evidence="5" id="KW-1185">Reference proteome</keyword>
<evidence type="ECO:0000313" key="5">
    <source>
        <dbReference type="Proteomes" id="UP000037836"/>
    </source>
</evidence>
<keyword evidence="3" id="KW-0378">Hydrolase</keyword>
<dbReference type="Proteomes" id="UP000272471">
    <property type="component" value="Unassembled WGS sequence"/>
</dbReference>
<dbReference type="EMBL" id="RBPS01000281">
    <property type="protein sequence ID" value="RMO33202.1"/>
    <property type="molecule type" value="Genomic_DNA"/>
</dbReference>
<dbReference type="EMBL" id="LGLO01000051">
    <property type="protein sequence ID" value="KPC44352.1"/>
    <property type="molecule type" value="Genomic_DNA"/>
</dbReference>
<dbReference type="InterPro" id="IPR000073">
    <property type="entry name" value="AB_hydrolase_1"/>
</dbReference>
<dbReference type="SUPFAM" id="SSF53474">
    <property type="entry name" value="alpha/beta-Hydrolases"/>
    <property type="match status" value="1"/>
</dbReference>
<evidence type="ECO:0000313" key="6">
    <source>
        <dbReference type="Proteomes" id="UP000272471"/>
    </source>
</evidence>
<evidence type="ECO:0000313" key="3">
    <source>
        <dbReference type="EMBL" id="RMO33202.1"/>
    </source>
</evidence>
<comment type="caution">
    <text evidence="3">The sequence shown here is derived from an EMBL/GenBank/DDBJ whole genome shotgun (WGS) entry which is preliminary data.</text>
</comment>
<dbReference type="PANTHER" id="PTHR43798:SF24">
    <property type="entry name" value="CIS-3-ALKYL-4-ALKYLOXETAN-2-ONE DECARBOXYLASE"/>
    <property type="match status" value="1"/>
</dbReference>
<gene>
    <name evidence="2" type="ORF">AC496_5538</name>
    <name evidence="4" type="ORF">ALQ11_02970</name>
    <name evidence="3" type="ORF">ALQ42_00521</name>
</gene>
<dbReference type="InterPro" id="IPR029058">
    <property type="entry name" value="AB_hydrolase_fold"/>
</dbReference>